<gene>
    <name evidence="1" type="ORF">CIL03_00045</name>
</gene>
<evidence type="ECO:0000313" key="2">
    <source>
        <dbReference type="Proteomes" id="UP000216498"/>
    </source>
</evidence>
<reference evidence="1 2" key="1">
    <citation type="submission" date="2017-08" db="EMBL/GenBank/DDBJ databases">
        <title>Virgibacillus indicus sp. nov. and Virgibacillus profoundi sp. nov, two moderately halophilic bacteria isolated from marine sediment by using the Microfluidic Streak Plate.</title>
        <authorList>
            <person name="Xu B."/>
            <person name="Hu B."/>
            <person name="Wang J."/>
            <person name="Zhu Y."/>
            <person name="Huang L."/>
            <person name="Du W."/>
            <person name="Huang Y."/>
        </authorList>
    </citation>
    <scope>NUCLEOTIDE SEQUENCE [LARGE SCALE GENOMIC DNA]</scope>
    <source>
        <strain evidence="1 2">IO3-P2-C2</strain>
    </source>
</reference>
<accession>A0A265NC32</accession>
<organism evidence="1 2">
    <name type="scientific">Virgibacillus indicus</name>
    <dbReference type="NCBI Taxonomy" id="2024554"/>
    <lineage>
        <taxon>Bacteria</taxon>
        <taxon>Bacillati</taxon>
        <taxon>Bacillota</taxon>
        <taxon>Bacilli</taxon>
        <taxon>Bacillales</taxon>
        <taxon>Bacillaceae</taxon>
        <taxon>Virgibacillus</taxon>
    </lineage>
</organism>
<dbReference type="EMBL" id="NPMS01000001">
    <property type="protein sequence ID" value="OZU89578.1"/>
    <property type="molecule type" value="Genomic_DNA"/>
</dbReference>
<proteinExistence type="predicted"/>
<comment type="caution">
    <text evidence="1">The sequence shown here is derived from an EMBL/GenBank/DDBJ whole genome shotgun (WGS) entry which is preliminary data.</text>
</comment>
<protein>
    <recommendedName>
        <fullName evidence="3">NERD domain-containing protein</fullName>
    </recommendedName>
</protein>
<evidence type="ECO:0000313" key="1">
    <source>
        <dbReference type="EMBL" id="OZU89578.1"/>
    </source>
</evidence>
<dbReference type="Proteomes" id="UP000216498">
    <property type="component" value="Unassembled WGS sequence"/>
</dbReference>
<keyword evidence="2" id="KW-1185">Reference proteome</keyword>
<sequence>MAQLIKLRDYISRYEWNTYRYPSQYIRLKQDNWKKLHYIWSHPEEKAEEEMQPEEKVSRFSKVKSFLKKEKEQEDEDTSTKENVLPDTEKELKQYFLDKILRFQLKWATSTVTDTSFMNKSYYQDPLLKYFLQRFPDIYLIMYYPVFNIKKAPVDGEIILISPVGIEIIHLLEDNPEAVIMAGDDRTWTLEIDSHHTKILSPLISLKRTEQIVRSILNSADVDYSIKKTVLSRKNNIVFSNEPYNTSIIGKKNYEDWFHTKRKLQSPLKSNQLKAAEALLKHCQTTSVKRPEWEEDTNDFSFSEEG</sequence>
<dbReference type="AlphaFoldDB" id="A0A265NC32"/>
<dbReference type="OrthoDB" id="2433183at2"/>
<dbReference type="RefSeq" id="WP_094883179.1">
    <property type="nucleotide sequence ID" value="NZ_NPMS01000001.1"/>
</dbReference>
<name>A0A265NC32_9BACI</name>
<evidence type="ECO:0008006" key="3">
    <source>
        <dbReference type="Google" id="ProtNLM"/>
    </source>
</evidence>